<gene>
    <name evidence="2" type="ORF">HNP71_002104</name>
</gene>
<protein>
    <submittedName>
        <fullName evidence="2">Uncharacterized protein</fullName>
    </submittedName>
</protein>
<feature type="compositionally biased region" description="Low complexity" evidence="1">
    <location>
        <begin position="1"/>
        <end position="17"/>
    </location>
</feature>
<proteinExistence type="predicted"/>
<dbReference type="Proteomes" id="UP000553706">
    <property type="component" value="Unassembled WGS sequence"/>
</dbReference>
<evidence type="ECO:0000313" key="3">
    <source>
        <dbReference type="Proteomes" id="UP000553706"/>
    </source>
</evidence>
<comment type="caution">
    <text evidence="2">The sequence shown here is derived from an EMBL/GenBank/DDBJ whole genome shotgun (WGS) entry which is preliminary data.</text>
</comment>
<feature type="compositionally biased region" description="Pro residues" evidence="1">
    <location>
        <begin position="18"/>
        <end position="34"/>
    </location>
</feature>
<feature type="region of interest" description="Disordered" evidence="1">
    <location>
        <begin position="1"/>
        <end position="34"/>
    </location>
</feature>
<dbReference type="RefSeq" id="WP_183266863.1">
    <property type="nucleotide sequence ID" value="NZ_JACHFJ010000010.1"/>
</dbReference>
<evidence type="ECO:0000313" key="2">
    <source>
        <dbReference type="EMBL" id="MBB5373837.1"/>
    </source>
</evidence>
<keyword evidence="3" id="KW-1185">Reference proteome</keyword>
<organism evidence="2 3">
    <name type="scientific">Acidocella aromatica</name>
    <dbReference type="NCBI Taxonomy" id="1303579"/>
    <lineage>
        <taxon>Bacteria</taxon>
        <taxon>Pseudomonadati</taxon>
        <taxon>Pseudomonadota</taxon>
        <taxon>Alphaproteobacteria</taxon>
        <taxon>Acetobacterales</taxon>
        <taxon>Acidocellaceae</taxon>
        <taxon>Acidocella</taxon>
    </lineage>
</organism>
<dbReference type="EMBL" id="JACHFJ010000010">
    <property type="protein sequence ID" value="MBB5373837.1"/>
    <property type="molecule type" value="Genomic_DNA"/>
</dbReference>
<accession>A0A840VG20</accession>
<dbReference type="AlphaFoldDB" id="A0A840VG20"/>
<evidence type="ECO:0000256" key="1">
    <source>
        <dbReference type="SAM" id="MobiDB-lite"/>
    </source>
</evidence>
<name>A0A840VG20_9PROT</name>
<sequence length="295" mass="30343">MSETETTSATPKETPTETTPPVPAPAPSTPVAPRPPRSAWPVVFTLGFLVLGAGEGYLWYNQQGHQADATQLAVLRTQMDDMRTEASRTAPAPNSVVAQADLAQKYAALAAQVNAMQTQEAADHGQISQMQANATDLGQLTTRIALLNALETARMALDAGLPLGTIPNAPDALGQFSTSAPPTEAALRQSFPAAAKAAEAASLSPNGKVGFWDQVKLRLEGIITISNGDTVLFGPPAAALLNQAETALAAGDLAGAVAKLQALSPASQAAMAGWLAQAKALLDARAALMTMAQGT</sequence>
<reference evidence="2 3" key="1">
    <citation type="submission" date="2020-08" db="EMBL/GenBank/DDBJ databases">
        <title>Genomic Encyclopedia of Type Strains, Phase IV (KMG-IV): sequencing the most valuable type-strain genomes for metagenomic binning, comparative biology and taxonomic classification.</title>
        <authorList>
            <person name="Goeker M."/>
        </authorList>
    </citation>
    <scope>NUCLEOTIDE SEQUENCE [LARGE SCALE GENOMIC DNA]</scope>
    <source>
        <strain evidence="2 3">DSM 27026</strain>
    </source>
</reference>